<dbReference type="AlphaFoldDB" id="A0A6A5WJM4"/>
<organism evidence="2 3">
    <name type="scientific">Amniculicola lignicola CBS 123094</name>
    <dbReference type="NCBI Taxonomy" id="1392246"/>
    <lineage>
        <taxon>Eukaryota</taxon>
        <taxon>Fungi</taxon>
        <taxon>Dikarya</taxon>
        <taxon>Ascomycota</taxon>
        <taxon>Pezizomycotina</taxon>
        <taxon>Dothideomycetes</taxon>
        <taxon>Pleosporomycetidae</taxon>
        <taxon>Pleosporales</taxon>
        <taxon>Amniculicolaceae</taxon>
        <taxon>Amniculicola</taxon>
    </lineage>
</organism>
<evidence type="ECO:0000313" key="2">
    <source>
        <dbReference type="EMBL" id="KAF2001872.1"/>
    </source>
</evidence>
<proteinExistence type="predicted"/>
<feature type="compositionally biased region" description="Polar residues" evidence="1">
    <location>
        <begin position="9"/>
        <end position="18"/>
    </location>
</feature>
<dbReference type="EMBL" id="ML977580">
    <property type="protein sequence ID" value="KAF2001872.1"/>
    <property type="molecule type" value="Genomic_DNA"/>
</dbReference>
<gene>
    <name evidence="2" type="ORF">P154DRAFT_154606</name>
</gene>
<name>A0A6A5WJM4_9PLEO</name>
<sequence length="209" mass="22576">MGDQRPFSRASSERQSQVRGGGMRTAQGLERGNRVPCNRCRRLLLQARKHPNNVRNLAIVTTLLERPYITTRWRPISWERPLHLPLLQVPLIRSLEAQNIGAAQAFPPHSFRAPVAGHCGTGHVCTHGGWHAGLSAAPSCALGGTSRLDVSKTDRTLEAKAVGCITSAYSGCTAWAASEGDGERPGTRAIPTLNYRETCSAAGCSWARA</sequence>
<feature type="region of interest" description="Disordered" evidence="1">
    <location>
        <begin position="1"/>
        <end position="30"/>
    </location>
</feature>
<protein>
    <submittedName>
        <fullName evidence="2">Uncharacterized protein</fullName>
    </submittedName>
</protein>
<accession>A0A6A5WJM4</accession>
<evidence type="ECO:0000256" key="1">
    <source>
        <dbReference type="SAM" id="MobiDB-lite"/>
    </source>
</evidence>
<dbReference type="Proteomes" id="UP000799779">
    <property type="component" value="Unassembled WGS sequence"/>
</dbReference>
<keyword evidence="3" id="KW-1185">Reference proteome</keyword>
<evidence type="ECO:0000313" key="3">
    <source>
        <dbReference type="Proteomes" id="UP000799779"/>
    </source>
</evidence>
<reference evidence="2" key="1">
    <citation type="journal article" date="2020" name="Stud. Mycol.">
        <title>101 Dothideomycetes genomes: a test case for predicting lifestyles and emergence of pathogens.</title>
        <authorList>
            <person name="Haridas S."/>
            <person name="Albert R."/>
            <person name="Binder M."/>
            <person name="Bloem J."/>
            <person name="Labutti K."/>
            <person name="Salamov A."/>
            <person name="Andreopoulos B."/>
            <person name="Baker S."/>
            <person name="Barry K."/>
            <person name="Bills G."/>
            <person name="Bluhm B."/>
            <person name="Cannon C."/>
            <person name="Castanera R."/>
            <person name="Culley D."/>
            <person name="Daum C."/>
            <person name="Ezra D."/>
            <person name="Gonzalez J."/>
            <person name="Henrissat B."/>
            <person name="Kuo A."/>
            <person name="Liang C."/>
            <person name="Lipzen A."/>
            <person name="Lutzoni F."/>
            <person name="Magnuson J."/>
            <person name="Mondo S."/>
            <person name="Nolan M."/>
            <person name="Ohm R."/>
            <person name="Pangilinan J."/>
            <person name="Park H.-J."/>
            <person name="Ramirez L."/>
            <person name="Alfaro M."/>
            <person name="Sun H."/>
            <person name="Tritt A."/>
            <person name="Yoshinaga Y."/>
            <person name="Zwiers L.-H."/>
            <person name="Turgeon B."/>
            <person name="Goodwin S."/>
            <person name="Spatafora J."/>
            <person name="Crous P."/>
            <person name="Grigoriev I."/>
        </authorList>
    </citation>
    <scope>NUCLEOTIDE SEQUENCE</scope>
    <source>
        <strain evidence="2">CBS 123094</strain>
    </source>
</reference>